<name>A0ABD5RET7_9EURY</name>
<dbReference type="PANTHER" id="PTHR43046">
    <property type="entry name" value="GDP-MANNOSE MANNOSYL HYDROLASE"/>
    <property type="match status" value="1"/>
</dbReference>
<evidence type="ECO:0000256" key="3">
    <source>
        <dbReference type="SAM" id="MobiDB-lite"/>
    </source>
</evidence>
<dbReference type="EMBL" id="JBHSKX010000002">
    <property type="protein sequence ID" value="MFC5368346.1"/>
    <property type="molecule type" value="Genomic_DNA"/>
</dbReference>
<feature type="domain" description="Nudix hydrolase" evidence="4">
    <location>
        <begin position="4"/>
        <end position="128"/>
    </location>
</feature>
<dbReference type="AlphaFoldDB" id="A0ABD5RET7"/>
<gene>
    <name evidence="5" type="ORF">ACFPJ5_15560</name>
</gene>
<comment type="cofactor">
    <cofactor evidence="1">
        <name>Mg(2+)</name>
        <dbReference type="ChEBI" id="CHEBI:18420"/>
    </cofactor>
</comment>
<dbReference type="PRINTS" id="PR00502">
    <property type="entry name" value="NUDIXFAMILY"/>
</dbReference>
<dbReference type="InterPro" id="IPR015797">
    <property type="entry name" value="NUDIX_hydrolase-like_dom_sf"/>
</dbReference>
<dbReference type="Proteomes" id="UP001596201">
    <property type="component" value="Unassembled WGS sequence"/>
</dbReference>
<sequence length="134" mass="15345">MGKTWRAVVTQKAVIRDAGEVLVVRDANDGDWEFPGGRIDRKERPREALLREVREETTLDVRVSEPVYTASKRRKKKKGKFFVYYAATSADREVSLSDEHTDHRWLPPSAARPLLNDRRATALDRATAPDRPTE</sequence>
<evidence type="ECO:0000256" key="2">
    <source>
        <dbReference type="ARBA" id="ARBA00022801"/>
    </source>
</evidence>
<dbReference type="PROSITE" id="PS00893">
    <property type="entry name" value="NUDIX_BOX"/>
    <property type="match status" value="1"/>
</dbReference>
<feature type="compositionally biased region" description="Basic and acidic residues" evidence="3">
    <location>
        <begin position="115"/>
        <end position="134"/>
    </location>
</feature>
<proteinExistence type="predicted"/>
<feature type="compositionally biased region" description="Basic and acidic residues" evidence="3">
    <location>
        <begin position="92"/>
        <end position="105"/>
    </location>
</feature>
<evidence type="ECO:0000313" key="5">
    <source>
        <dbReference type="EMBL" id="MFC5368346.1"/>
    </source>
</evidence>
<dbReference type="GO" id="GO:0016787">
    <property type="term" value="F:hydrolase activity"/>
    <property type="evidence" value="ECO:0007669"/>
    <property type="project" value="UniProtKB-KW"/>
</dbReference>
<evidence type="ECO:0000256" key="1">
    <source>
        <dbReference type="ARBA" id="ARBA00001946"/>
    </source>
</evidence>
<dbReference type="InterPro" id="IPR020476">
    <property type="entry name" value="Nudix_hydrolase"/>
</dbReference>
<keyword evidence="6" id="KW-1185">Reference proteome</keyword>
<dbReference type="PROSITE" id="PS51462">
    <property type="entry name" value="NUDIX"/>
    <property type="match status" value="1"/>
</dbReference>
<protein>
    <submittedName>
        <fullName evidence="5">NUDIX domain-containing protein</fullName>
    </submittedName>
</protein>
<evidence type="ECO:0000313" key="6">
    <source>
        <dbReference type="Proteomes" id="UP001596201"/>
    </source>
</evidence>
<dbReference type="Gene3D" id="3.90.79.10">
    <property type="entry name" value="Nucleoside Triphosphate Pyrophosphohydrolase"/>
    <property type="match status" value="1"/>
</dbReference>
<dbReference type="Pfam" id="PF00293">
    <property type="entry name" value="NUDIX"/>
    <property type="match status" value="1"/>
</dbReference>
<keyword evidence="2" id="KW-0378">Hydrolase</keyword>
<dbReference type="RefSeq" id="WP_227230624.1">
    <property type="nucleotide sequence ID" value="NZ_JAJCVJ010000002.1"/>
</dbReference>
<dbReference type="SUPFAM" id="SSF55811">
    <property type="entry name" value="Nudix"/>
    <property type="match status" value="1"/>
</dbReference>
<dbReference type="InterPro" id="IPR020084">
    <property type="entry name" value="NUDIX_hydrolase_CS"/>
</dbReference>
<dbReference type="InterPro" id="IPR000086">
    <property type="entry name" value="NUDIX_hydrolase_dom"/>
</dbReference>
<organism evidence="5 6">
    <name type="scientific">Salinirubrum litoreum</name>
    <dbReference type="NCBI Taxonomy" id="1126234"/>
    <lineage>
        <taxon>Archaea</taxon>
        <taxon>Methanobacteriati</taxon>
        <taxon>Methanobacteriota</taxon>
        <taxon>Stenosarchaea group</taxon>
        <taxon>Halobacteria</taxon>
        <taxon>Halobacteriales</taxon>
        <taxon>Haloferacaceae</taxon>
        <taxon>Salinirubrum</taxon>
    </lineage>
</organism>
<feature type="region of interest" description="Disordered" evidence="3">
    <location>
        <begin position="92"/>
        <end position="134"/>
    </location>
</feature>
<accession>A0ABD5RET7</accession>
<reference evidence="5 6" key="1">
    <citation type="journal article" date="2019" name="Int. J. Syst. Evol. Microbiol.">
        <title>The Global Catalogue of Microorganisms (GCM) 10K type strain sequencing project: providing services to taxonomists for standard genome sequencing and annotation.</title>
        <authorList>
            <consortium name="The Broad Institute Genomics Platform"/>
            <consortium name="The Broad Institute Genome Sequencing Center for Infectious Disease"/>
            <person name="Wu L."/>
            <person name="Ma J."/>
        </authorList>
    </citation>
    <scope>NUCLEOTIDE SEQUENCE [LARGE SCALE GENOMIC DNA]</scope>
    <source>
        <strain evidence="5 6">CGMCC 1.12237</strain>
    </source>
</reference>
<comment type="caution">
    <text evidence="5">The sequence shown here is derived from an EMBL/GenBank/DDBJ whole genome shotgun (WGS) entry which is preliminary data.</text>
</comment>
<dbReference type="PANTHER" id="PTHR43046:SF14">
    <property type="entry name" value="MUTT_NUDIX FAMILY PROTEIN"/>
    <property type="match status" value="1"/>
</dbReference>
<evidence type="ECO:0000259" key="4">
    <source>
        <dbReference type="PROSITE" id="PS51462"/>
    </source>
</evidence>